<keyword evidence="2" id="KW-1185">Reference proteome</keyword>
<evidence type="ECO:0000313" key="1">
    <source>
        <dbReference type="EMBL" id="KAG0148775.1"/>
    </source>
</evidence>
<evidence type="ECO:0000313" key="2">
    <source>
        <dbReference type="Proteomes" id="UP000886653"/>
    </source>
</evidence>
<proteinExistence type="predicted"/>
<organism evidence="1 2">
    <name type="scientific">Cronartium quercuum f. sp. fusiforme G11</name>
    <dbReference type="NCBI Taxonomy" id="708437"/>
    <lineage>
        <taxon>Eukaryota</taxon>
        <taxon>Fungi</taxon>
        <taxon>Dikarya</taxon>
        <taxon>Basidiomycota</taxon>
        <taxon>Pucciniomycotina</taxon>
        <taxon>Pucciniomycetes</taxon>
        <taxon>Pucciniales</taxon>
        <taxon>Coleosporiaceae</taxon>
        <taxon>Cronartium</taxon>
    </lineage>
</organism>
<gene>
    <name evidence="1" type="ORF">CROQUDRAFT_89804</name>
</gene>
<protein>
    <submittedName>
        <fullName evidence="1">Uncharacterized protein</fullName>
    </submittedName>
</protein>
<comment type="caution">
    <text evidence="1">The sequence shown here is derived from an EMBL/GenBank/DDBJ whole genome shotgun (WGS) entry which is preliminary data.</text>
</comment>
<dbReference type="Proteomes" id="UP000886653">
    <property type="component" value="Unassembled WGS sequence"/>
</dbReference>
<name>A0A9P6NSL6_9BASI</name>
<dbReference type="EMBL" id="MU167233">
    <property type="protein sequence ID" value="KAG0148775.1"/>
    <property type="molecule type" value="Genomic_DNA"/>
</dbReference>
<dbReference type="AlphaFoldDB" id="A0A9P6NSL6"/>
<reference evidence="1" key="1">
    <citation type="submission" date="2013-11" db="EMBL/GenBank/DDBJ databases">
        <title>Genome sequence of the fusiform rust pathogen reveals effectors for host alternation and coevolution with pine.</title>
        <authorList>
            <consortium name="DOE Joint Genome Institute"/>
            <person name="Smith K."/>
            <person name="Pendleton A."/>
            <person name="Kubisiak T."/>
            <person name="Anderson C."/>
            <person name="Salamov A."/>
            <person name="Aerts A."/>
            <person name="Riley R."/>
            <person name="Clum A."/>
            <person name="Lindquist E."/>
            <person name="Ence D."/>
            <person name="Campbell M."/>
            <person name="Kronenberg Z."/>
            <person name="Feau N."/>
            <person name="Dhillon B."/>
            <person name="Hamelin R."/>
            <person name="Burleigh J."/>
            <person name="Smith J."/>
            <person name="Yandell M."/>
            <person name="Nelson C."/>
            <person name="Grigoriev I."/>
            <person name="Davis J."/>
        </authorList>
    </citation>
    <scope>NUCLEOTIDE SEQUENCE</scope>
    <source>
        <strain evidence="1">G11</strain>
    </source>
</reference>
<accession>A0A9P6NSL6</accession>
<sequence>MFKDENLGLLYETRISQIFNVEVTRLEFKNLLDNHILGNIEDYGWIPKVTRLEWLKAGFQPQSMSLYAASMVAGKSRTGVLPAYLSQEWLRLDPVRNTGGEISKGFAKAREYYSQLLGSEEFNKRLSNIILNIRNRSQKNYWQALGRLKIRTMNRESYNIQNLDSMLKTRNKMRGAK</sequence>